<dbReference type="Proteomes" id="UP000315369">
    <property type="component" value="Unassembled WGS sequence"/>
</dbReference>
<dbReference type="OrthoDB" id="4070623at2"/>
<accession>A0A540X0F8</accession>
<gene>
    <name evidence="1" type="ORF">FJV41_17250</name>
</gene>
<organism evidence="1 2">
    <name type="scientific">Myxococcus llanfairpwllgwyngyllgogerychwyrndrobwllllantysiliogogogochensis</name>
    <dbReference type="NCBI Taxonomy" id="2590453"/>
    <lineage>
        <taxon>Bacteria</taxon>
        <taxon>Pseudomonadati</taxon>
        <taxon>Myxococcota</taxon>
        <taxon>Myxococcia</taxon>
        <taxon>Myxococcales</taxon>
        <taxon>Cystobacterineae</taxon>
        <taxon>Myxococcaceae</taxon>
        <taxon>Myxococcus</taxon>
    </lineage>
</organism>
<name>A0A540X0F8_9BACT</name>
<evidence type="ECO:0000313" key="2">
    <source>
        <dbReference type="Proteomes" id="UP000315369"/>
    </source>
</evidence>
<keyword evidence="2" id="KW-1185">Reference proteome</keyword>
<dbReference type="Pfam" id="PF05954">
    <property type="entry name" value="Phage_GPD"/>
    <property type="match status" value="1"/>
</dbReference>
<dbReference type="SUPFAM" id="SSF69279">
    <property type="entry name" value="Phage tail proteins"/>
    <property type="match status" value="1"/>
</dbReference>
<dbReference type="RefSeq" id="WP_141643593.1">
    <property type="nucleotide sequence ID" value="NZ_VIFM01000060.1"/>
</dbReference>
<comment type="caution">
    <text evidence="1">The sequence shown here is derived from an EMBL/GenBank/DDBJ whole genome shotgun (WGS) entry which is preliminary data.</text>
</comment>
<dbReference type="AlphaFoldDB" id="A0A540X0F8"/>
<protein>
    <submittedName>
        <fullName evidence="1">Phage late control D family protein</fullName>
    </submittedName>
</protein>
<reference evidence="1 2" key="1">
    <citation type="submission" date="2019-06" db="EMBL/GenBank/DDBJ databases">
        <authorList>
            <person name="Livingstone P."/>
            <person name="Whitworth D."/>
        </authorList>
    </citation>
    <scope>NUCLEOTIDE SEQUENCE [LARGE SCALE GENOMIC DNA]</scope>
    <source>
        <strain evidence="1 2">AM401</strain>
    </source>
</reference>
<evidence type="ECO:0000313" key="1">
    <source>
        <dbReference type="EMBL" id="TQF14741.1"/>
    </source>
</evidence>
<sequence>MADGTSNDSKLRASRPTLRVDGREHPTLASGLLELCIVETAQGLYRCEATFGNWGPKDGETGFLYFDRSVLDFGKPFEVRLGTQDVLFEGRITGLEAGFPESASPTLTVLAEDRLQDLRMTRRTATYENATDEDVLRQLAGKHGLTAEVEVPGPKHPVLAQVNQSDLAFLRERCRALGAELWVEGRTLKAKARASRSSGQPLKLGRGNELMSFTVLADLAGQRSSVTVGGWNVAEKDAIACEAGPSVLGAELEKDESGASLLASKLAERKEAVVHAAPMSVPEAQARADAHFRQQARRFVVGRGTAQTDAKLRVGARVELTGLGPLFSGKYHLAEVKHLFDGARGLRTELVAERVGLGKAS</sequence>
<dbReference type="EMBL" id="VIFM01000060">
    <property type="protein sequence ID" value="TQF14741.1"/>
    <property type="molecule type" value="Genomic_DNA"/>
</dbReference>
<proteinExistence type="predicted"/>